<evidence type="ECO:0000259" key="5">
    <source>
        <dbReference type="Pfam" id="PF01464"/>
    </source>
</evidence>
<organism evidence="6 7">
    <name type="scientific">Sphingomonas hengshuiensis</name>
    <dbReference type="NCBI Taxonomy" id="1609977"/>
    <lineage>
        <taxon>Bacteria</taxon>
        <taxon>Pseudomonadati</taxon>
        <taxon>Pseudomonadota</taxon>
        <taxon>Alphaproteobacteria</taxon>
        <taxon>Sphingomonadales</taxon>
        <taxon>Sphingomonadaceae</taxon>
        <taxon>Sphingomonas</taxon>
    </lineage>
</organism>
<dbReference type="InterPro" id="IPR008939">
    <property type="entry name" value="Lytic_TGlycosylase_superhlx_U"/>
</dbReference>
<dbReference type="SUPFAM" id="SSF53955">
    <property type="entry name" value="Lysozyme-like"/>
    <property type="match status" value="1"/>
</dbReference>
<dbReference type="EMBL" id="QFNF01000003">
    <property type="protein sequence ID" value="PZO80351.1"/>
    <property type="molecule type" value="Genomic_DNA"/>
</dbReference>
<name>A0A2W5BBM0_9SPHN</name>
<dbReference type="PANTHER" id="PTHR37423:SF2">
    <property type="entry name" value="MEMBRANE-BOUND LYTIC MUREIN TRANSGLYCOSYLASE C"/>
    <property type="match status" value="1"/>
</dbReference>
<evidence type="ECO:0000313" key="7">
    <source>
        <dbReference type="Proteomes" id="UP000248614"/>
    </source>
</evidence>
<dbReference type="InterPro" id="IPR023346">
    <property type="entry name" value="Lysozyme-like_dom_sf"/>
</dbReference>
<evidence type="ECO:0000313" key="6">
    <source>
        <dbReference type="EMBL" id="PZO80351.1"/>
    </source>
</evidence>
<evidence type="ECO:0000256" key="1">
    <source>
        <dbReference type="ARBA" id="ARBA00007734"/>
    </source>
</evidence>
<keyword evidence="3 4" id="KW-0732">Signal</keyword>
<feature type="chain" id="PRO_5015856484" evidence="4">
    <location>
        <begin position="22"/>
        <end position="679"/>
    </location>
</feature>
<evidence type="ECO:0000256" key="4">
    <source>
        <dbReference type="SAM" id="SignalP"/>
    </source>
</evidence>
<dbReference type="GO" id="GO:0042597">
    <property type="term" value="C:periplasmic space"/>
    <property type="evidence" value="ECO:0007669"/>
    <property type="project" value="InterPro"/>
</dbReference>
<dbReference type="Gene3D" id="1.25.20.10">
    <property type="entry name" value="Bacterial muramidases"/>
    <property type="match status" value="1"/>
</dbReference>
<reference evidence="6 7" key="1">
    <citation type="submission" date="2017-08" db="EMBL/GenBank/DDBJ databases">
        <title>Infants hospitalized years apart are colonized by the same room-sourced microbial strains.</title>
        <authorList>
            <person name="Brooks B."/>
            <person name="Olm M.R."/>
            <person name="Firek B.A."/>
            <person name="Baker R."/>
            <person name="Thomas B.C."/>
            <person name="Morowitz M.J."/>
            <person name="Banfield J.F."/>
        </authorList>
    </citation>
    <scope>NUCLEOTIDE SEQUENCE [LARGE SCALE GENOMIC DNA]</scope>
    <source>
        <strain evidence="6">S2_018_000_R3_110</strain>
    </source>
</reference>
<dbReference type="Proteomes" id="UP000248614">
    <property type="component" value="Unassembled WGS sequence"/>
</dbReference>
<comment type="similarity">
    <text evidence="2">Belongs to the virb1 family.</text>
</comment>
<proteinExistence type="inferred from homology"/>
<accession>A0A2W5BBM0</accession>
<evidence type="ECO:0000256" key="2">
    <source>
        <dbReference type="ARBA" id="ARBA00009387"/>
    </source>
</evidence>
<dbReference type="GO" id="GO:0004553">
    <property type="term" value="F:hydrolase activity, hydrolyzing O-glycosyl compounds"/>
    <property type="evidence" value="ECO:0007669"/>
    <property type="project" value="InterPro"/>
</dbReference>
<protein>
    <submittedName>
        <fullName evidence="6">Lytic transglycosylase</fullName>
    </submittedName>
</protein>
<feature type="signal peptide" evidence="4">
    <location>
        <begin position="1"/>
        <end position="21"/>
    </location>
</feature>
<dbReference type="AlphaFoldDB" id="A0A2W5BBM0"/>
<dbReference type="PANTHER" id="PTHR37423">
    <property type="entry name" value="SOLUBLE LYTIC MUREIN TRANSGLYCOSYLASE-RELATED"/>
    <property type="match status" value="1"/>
</dbReference>
<dbReference type="SUPFAM" id="SSF48435">
    <property type="entry name" value="Bacterial muramidases"/>
    <property type="match status" value="1"/>
</dbReference>
<sequence>MLTTVFKSAFLLTGVASAAMAAGMFNPAAQTPVQAPPAPMVQGVPAPARPIVQPVAQTPAYDPIQPVLADWKRLQQSDNYPFGDYARFLLAHPGFPGETSRRAAAETVLADGGQDAATVLRFFARYPPMTAAGRLRHAEALAASGRMAEAQEAARAAWRRGALRTADETKLLGQFASALRPEDHDARMDRLLWQGATTAAGRQIGYVSPAMRPTFDARIAFRTGAADASVRGEQPGVDRADPGYVGDRAMWLRATGQSGAARSYLAQPRRLSRTPGDVEEWLEVLLTNARAAQADSQFDLAYRIASQIDDAFPAGTVIADAAYGERDDYTSLAWLAGTVALQRLNRPADAAGMFARYASGSRTPTVRTKGYYWAGRAAEAAGDRATADRWYGQAADLGDLFYGQLASERIGRPLRAPGDTADPAAVPAAVRTAYMNSDVVKATRYLGRTGQYGDQGLFIRKIAEDARSDTDHALAVELAQAIDRPDLAVMVGRSALLNGHSDYTLAGYPAVPVGGPQQDQFTLIHAIARQESQFDRTAVSRAGARGLMQLMPGTARETATKLGLSYNPSSLNDPAFNMALGSSYIQRMLDYYGGSYPLAIAAYNAGPGNVNKFIRANGDPRLPGVDVVDWIEKIPLSETRGYVQRVLENAVVYDLIHTGRARSRGPNNLSWYLGKNRPG</sequence>
<feature type="domain" description="Transglycosylase SLT" evidence="5">
    <location>
        <begin position="522"/>
        <end position="619"/>
    </location>
</feature>
<comment type="caution">
    <text evidence="6">The sequence shown here is derived from an EMBL/GenBank/DDBJ whole genome shotgun (WGS) entry which is preliminary data.</text>
</comment>
<comment type="similarity">
    <text evidence="1">Belongs to the transglycosylase Slt family.</text>
</comment>
<evidence type="ECO:0000256" key="3">
    <source>
        <dbReference type="ARBA" id="ARBA00022729"/>
    </source>
</evidence>
<dbReference type="InterPro" id="IPR008258">
    <property type="entry name" value="Transglycosylase_SLT_dom_1"/>
</dbReference>
<gene>
    <name evidence="6" type="ORF">DI632_02015</name>
</gene>
<dbReference type="Gene3D" id="1.10.530.10">
    <property type="match status" value="1"/>
</dbReference>
<dbReference type="CDD" id="cd13401">
    <property type="entry name" value="Slt70-like"/>
    <property type="match status" value="1"/>
</dbReference>
<dbReference type="Pfam" id="PF01464">
    <property type="entry name" value="SLT"/>
    <property type="match status" value="1"/>
</dbReference>